<dbReference type="SMART" id="SM00490">
    <property type="entry name" value="HELICc"/>
    <property type="match status" value="1"/>
</dbReference>
<dbReference type="AlphaFoldDB" id="A0A165A2P3"/>
<evidence type="ECO:0000256" key="4">
    <source>
        <dbReference type="SAM" id="MobiDB-lite"/>
    </source>
</evidence>
<dbReference type="FunFam" id="3.40.50.10810:FF:000020">
    <property type="entry name" value="DNA repair and recombination protein RAD54B"/>
    <property type="match status" value="1"/>
</dbReference>
<dbReference type="CDD" id="cd18793">
    <property type="entry name" value="SF2_C_SNF"/>
    <property type="match status" value="1"/>
</dbReference>
<evidence type="ECO:0000313" key="8">
    <source>
        <dbReference type="Proteomes" id="UP000076722"/>
    </source>
</evidence>
<dbReference type="Pfam" id="PF00176">
    <property type="entry name" value="SNF2-rel_dom"/>
    <property type="match status" value="1"/>
</dbReference>
<keyword evidence="1" id="KW-0547">Nucleotide-binding</keyword>
<dbReference type="SUPFAM" id="SSF52540">
    <property type="entry name" value="P-loop containing nucleoside triphosphate hydrolases"/>
    <property type="match status" value="2"/>
</dbReference>
<feature type="region of interest" description="Disordered" evidence="4">
    <location>
        <begin position="278"/>
        <end position="308"/>
    </location>
</feature>
<evidence type="ECO:0000259" key="6">
    <source>
        <dbReference type="PROSITE" id="PS51194"/>
    </source>
</evidence>
<feature type="region of interest" description="Disordered" evidence="4">
    <location>
        <begin position="899"/>
        <end position="925"/>
    </location>
</feature>
<dbReference type="GO" id="GO:0005524">
    <property type="term" value="F:ATP binding"/>
    <property type="evidence" value="ECO:0007669"/>
    <property type="project" value="InterPro"/>
</dbReference>
<keyword evidence="2" id="KW-0378">Hydrolase</keyword>
<dbReference type="InterPro" id="IPR038718">
    <property type="entry name" value="SNF2-like_sf"/>
</dbReference>
<evidence type="ECO:0000256" key="1">
    <source>
        <dbReference type="ARBA" id="ARBA00022741"/>
    </source>
</evidence>
<dbReference type="InterPro" id="IPR001650">
    <property type="entry name" value="Helicase_C-like"/>
</dbReference>
<dbReference type="Proteomes" id="UP000076722">
    <property type="component" value="Unassembled WGS sequence"/>
</dbReference>
<name>A0A165A2P3_9AGAM</name>
<feature type="region of interest" description="Disordered" evidence="4">
    <location>
        <begin position="155"/>
        <end position="180"/>
    </location>
</feature>
<dbReference type="STRING" id="1314777.A0A165A2P3"/>
<accession>A0A165A2P3</accession>
<feature type="compositionally biased region" description="Acidic residues" evidence="4">
    <location>
        <begin position="899"/>
        <end position="913"/>
    </location>
</feature>
<dbReference type="PROSITE" id="PS51192">
    <property type="entry name" value="HELICASE_ATP_BIND_1"/>
    <property type="match status" value="1"/>
</dbReference>
<feature type="region of interest" description="Disordered" evidence="4">
    <location>
        <begin position="1"/>
        <end position="33"/>
    </location>
</feature>
<feature type="compositionally biased region" description="Polar residues" evidence="4">
    <location>
        <begin position="162"/>
        <end position="175"/>
    </location>
</feature>
<reference evidence="7 8" key="1">
    <citation type="journal article" date="2016" name="Mol. Biol. Evol.">
        <title>Comparative Genomics of Early-Diverging Mushroom-Forming Fungi Provides Insights into the Origins of Lignocellulose Decay Capabilities.</title>
        <authorList>
            <person name="Nagy L.G."/>
            <person name="Riley R."/>
            <person name="Tritt A."/>
            <person name="Adam C."/>
            <person name="Daum C."/>
            <person name="Floudas D."/>
            <person name="Sun H."/>
            <person name="Yadav J.S."/>
            <person name="Pangilinan J."/>
            <person name="Larsson K.H."/>
            <person name="Matsuura K."/>
            <person name="Barry K."/>
            <person name="Labutti K."/>
            <person name="Kuo R."/>
            <person name="Ohm R.A."/>
            <person name="Bhattacharya S.S."/>
            <person name="Shirouzu T."/>
            <person name="Yoshinaga Y."/>
            <person name="Martin F.M."/>
            <person name="Grigoriev I.V."/>
            <person name="Hibbett D.S."/>
        </authorList>
    </citation>
    <scope>NUCLEOTIDE SEQUENCE [LARGE SCALE GENOMIC DNA]</scope>
    <source>
        <strain evidence="7 8">HHB9708</strain>
    </source>
</reference>
<keyword evidence="8" id="KW-1185">Reference proteome</keyword>
<dbReference type="InterPro" id="IPR000330">
    <property type="entry name" value="SNF2_N"/>
</dbReference>
<dbReference type="GO" id="GO:0015616">
    <property type="term" value="F:DNA translocase activity"/>
    <property type="evidence" value="ECO:0007669"/>
    <property type="project" value="TreeGrafter"/>
</dbReference>
<dbReference type="Gene3D" id="3.40.50.10810">
    <property type="entry name" value="Tandem AAA-ATPase domain"/>
    <property type="match status" value="1"/>
</dbReference>
<evidence type="ECO:0000259" key="5">
    <source>
        <dbReference type="PROSITE" id="PS51192"/>
    </source>
</evidence>
<dbReference type="PROSITE" id="PS51194">
    <property type="entry name" value="HELICASE_CTER"/>
    <property type="match status" value="1"/>
</dbReference>
<dbReference type="Gene3D" id="3.40.50.300">
    <property type="entry name" value="P-loop containing nucleotide triphosphate hydrolases"/>
    <property type="match status" value="1"/>
</dbReference>
<protein>
    <recommendedName>
        <fullName evidence="9">DNA repair and recombination protein RAD54B</fullName>
    </recommendedName>
</protein>
<dbReference type="GO" id="GO:0000724">
    <property type="term" value="P:double-strand break repair via homologous recombination"/>
    <property type="evidence" value="ECO:0007669"/>
    <property type="project" value="TreeGrafter"/>
</dbReference>
<dbReference type="PANTHER" id="PTHR45629:SF7">
    <property type="entry name" value="DNA EXCISION REPAIR PROTEIN ERCC-6-RELATED"/>
    <property type="match status" value="1"/>
</dbReference>
<sequence>MLPRKRPSDENSTLSNKRPSLAHSPDNLTPPSRTASQYWIVQWRSPQAKKHKTWEGDAVIAVSTNRVEFYDMEGKPAGIFKATIPGLEVDMEIQLGGRDIHIDCSVSSRDFLSGRCFGRSIPLPVSHHAPTASVRKDFVPLRPVGNISAAAKVKSAPKSTMPLRTNSNLNHQSPRPSTPVIDVDAQSDPSYWSAMFRKPHQAKNKGWEADGYVSHVGTKLTLLSDDGKLQGTSVWKGGALHDGQTVFISGKEVQILSAVSSSEFPKQQKASNTFAIPDVATSSNTDPDDDLWEVPKPKSLPKPPIEPVKKFVPPQIHTAQAIQPRVREPLHDPDAEDAFVMRSPNEAHEEKFNRNKLSVVPVVVDPLLSKHLRPHQKEGVKFMYDCVMGFRKHGGQGCILADEMGMGKTLQTITLIWTLLKQNPYAKPDIAVGKVLIVCPVTLINNWRNEFHKWLGRDRIGIFVGDQDKAIIKQFANSKIHQVLIIGYEKLRTVIDDLAFCNPPIDLIVCDEAHRLKSSNNKSNKMFESLRTPRRILLTGTPIQNDLSEFHAMGDFCNPGLLADYNTFRRVYELSAVSKTFVLRRDATILSKYLPPKVEYVVFVRPTKFQLDLFNGILGSQRILSLTGQSTACSLSLITSLTKICISPSTLKKVSASATEDSLSSQFSKLYDDVAAQYPPESSNDMELSGKLILLGNLLEKVFQTTEEKFVIVSHYTSTLDVIEAFCKQMRYTYSRLDGQTPVAKRQPLVTEFNKSSQEGRFLFLLSAKAGGVGLNLIGASRLVLVDSDWNPSHDLQAMARIHRDGQKRPVFIYRLVTTGAIDEKIYQRQISKTGLSDSLMDKDTKSGKSDSDTFTFEELRDLFTIHTETQCHTHDVLGCQCRTGSLRASLSPEIIVNSDEEEVSEASDDESEPGFMPASQMDPHKADKVASKRTKSALASLGEWDHINCLRPAASELLIDKVLGTVVAHVSNLRSKQDREDASADPGLRAIAGGTATFIFERESKSTM</sequence>
<dbReference type="InterPro" id="IPR050496">
    <property type="entry name" value="SNF2_RAD54_helicase_repair"/>
</dbReference>
<organism evidence="7 8">
    <name type="scientific">Sistotremastrum niveocremeum HHB9708</name>
    <dbReference type="NCBI Taxonomy" id="1314777"/>
    <lineage>
        <taxon>Eukaryota</taxon>
        <taxon>Fungi</taxon>
        <taxon>Dikarya</taxon>
        <taxon>Basidiomycota</taxon>
        <taxon>Agaricomycotina</taxon>
        <taxon>Agaricomycetes</taxon>
        <taxon>Sistotremastrales</taxon>
        <taxon>Sistotremastraceae</taxon>
        <taxon>Sertulicium</taxon>
        <taxon>Sertulicium niveocremeum</taxon>
    </lineage>
</organism>
<dbReference type="InterPro" id="IPR014001">
    <property type="entry name" value="Helicase_ATP-bd"/>
</dbReference>
<dbReference type="GO" id="GO:0007131">
    <property type="term" value="P:reciprocal meiotic recombination"/>
    <property type="evidence" value="ECO:0007669"/>
    <property type="project" value="TreeGrafter"/>
</dbReference>
<dbReference type="EMBL" id="KV419395">
    <property type="protein sequence ID" value="KZS98403.1"/>
    <property type="molecule type" value="Genomic_DNA"/>
</dbReference>
<feature type="domain" description="Helicase ATP-binding" evidence="5">
    <location>
        <begin position="389"/>
        <end position="560"/>
    </location>
</feature>
<dbReference type="InterPro" id="IPR049730">
    <property type="entry name" value="SNF2/RAD54-like_C"/>
</dbReference>
<evidence type="ECO:0000313" key="7">
    <source>
        <dbReference type="EMBL" id="KZS98403.1"/>
    </source>
</evidence>
<dbReference type="SMART" id="SM00487">
    <property type="entry name" value="DEXDc"/>
    <property type="match status" value="1"/>
</dbReference>
<keyword evidence="3" id="KW-0067">ATP-binding</keyword>
<dbReference type="CDD" id="cd18004">
    <property type="entry name" value="DEXHc_RAD54"/>
    <property type="match status" value="1"/>
</dbReference>
<proteinExistence type="predicted"/>
<dbReference type="InterPro" id="IPR027417">
    <property type="entry name" value="P-loop_NTPase"/>
</dbReference>
<dbReference type="PANTHER" id="PTHR45629">
    <property type="entry name" value="SNF2/RAD54 FAMILY MEMBER"/>
    <property type="match status" value="1"/>
</dbReference>
<dbReference type="OrthoDB" id="413460at2759"/>
<evidence type="ECO:0000256" key="2">
    <source>
        <dbReference type="ARBA" id="ARBA00022801"/>
    </source>
</evidence>
<evidence type="ECO:0008006" key="9">
    <source>
        <dbReference type="Google" id="ProtNLM"/>
    </source>
</evidence>
<dbReference type="Pfam" id="PF00271">
    <property type="entry name" value="Helicase_C"/>
    <property type="match status" value="1"/>
</dbReference>
<dbReference type="GO" id="GO:0016787">
    <property type="term" value="F:hydrolase activity"/>
    <property type="evidence" value="ECO:0007669"/>
    <property type="project" value="UniProtKB-KW"/>
</dbReference>
<feature type="domain" description="Helicase C-terminal" evidence="6">
    <location>
        <begin position="698"/>
        <end position="853"/>
    </location>
</feature>
<dbReference type="GO" id="GO:0005634">
    <property type="term" value="C:nucleus"/>
    <property type="evidence" value="ECO:0007669"/>
    <property type="project" value="TreeGrafter"/>
</dbReference>
<dbReference type="Gene3D" id="1.20.120.850">
    <property type="entry name" value="SWI2/SNF2 ATPases, N-terminal domain"/>
    <property type="match status" value="1"/>
</dbReference>
<evidence type="ECO:0000256" key="3">
    <source>
        <dbReference type="ARBA" id="ARBA00022840"/>
    </source>
</evidence>
<gene>
    <name evidence="7" type="ORF">SISNIDRAFT_481148</name>
</gene>